<protein>
    <recommendedName>
        <fullName evidence="6">CDP-diacylglycerol--serine O-phosphatidyltransferase</fullName>
    </recommendedName>
</protein>
<sequence>MVVIKEVRFDMIRRLRVADYVTLSNANKWDVASCGVFSIFCSMQHDYIRAHLLLFVAYECDRFDGIVARWMNQCSDWGKQLDSFSDLVSFIMGPAIMLHTIGFQTLVDQVVLIFWVLCGLTRLVRFNVVAHLVPRDAHGKALYHEGLASPYAALIVSTAVAVSTWMEWTSEIVLSSVIFSGTWPEFHLALVPVLVMSVMMLLEQITNSSV</sequence>
<evidence type="ECO:0000256" key="2">
    <source>
        <dbReference type="RuleBase" id="RU003750"/>
    </source>
</evidence>
<dbReference type="AlphaFoldDB" id="A0A9P4UQ08"/>
<dbReference type="GO" id="GO:0016020">
    <property type="term" value="C:membrane"/>
    <property type="evidence" value="ECO:0007669"/>
    <property type="project" value="InterPro"/>
</dbReference>
<gene>
    <name evidence="4" type="ORF">K431DRAFT_346704</name>
</gene>
<keyword evidence="1 2" id="KW-0808">Transferase</keyword>
<name>A0A9P4UQ08_9PEZI</name>
<feature type="transmembrane region" description="Helical" evidence="3">
    <location>
        <begin position="186"/>
        <end position="202"/>
    </location>
</feature>
<dbReference type="InterPro" id="IPR048254">
    <property type="entry name" value="CDP_ALCOHOL_P_TRANSF_CS"/>
</dbReference>
<accession>A0A9P4UQ08</accession>
<evidence type="ECO:0000256" key="1">
    <source>
        <dbReference type="ARBA" id="ARBA00022679"/>
    </source>
</evidence>
<dbReference type="PROSITE" id="PS00379">
    <property type="entry name" value="CDP_ALCOHOL_P_TRANSF"/>
    <property type="match status" value="1"/>
</dbReference>
<dbReference type="EMBL" id="MU003794">
    <property type="protein sequence ID" value="KAF2720991.1"/>
    <property type="molecule type" value="Genomic_DNA"/>
</dbReference>
<reference evidence="4" key="1">
    <citation type="journal article" date="2020" name="Stud. Mycol.">
        <title>101 Dothideomycetes genomes: a test case for predicting lifestyles and emergence of pathogens.</title>
        <authorList>
            <person name="Haridas S."/>
            <person name="Albert R."/>
            <person name="Binder M."/>
            <person name="Bloem J."/>
            <person name="Labutti K."/>
            <person name="Salamov A."/>
            <person name="Andreopoulos B."/>
            <person name="Baker S."/>
            <person name="Barry K."/>
            <person name="Bills G."/>
            <person name="Bluhm B."/>
            <person name="Cannon C."/>
            <person name="Castanera R."/>
            <person name="Culley D."/>
            <person name="Daum C."/>
            <person name="Ezra D."/>
            <person name="Gonzalez J."/>
            <person name="Henrissat B."/>
            <person name="Kuo A."/>
            <person name="Liang C."/>
            <person name="Lipzen A."/>
            <person name="Lutzoni F."/>
            <person name="Magnuson J."/>
            <person name="Mondo S."/>
            <person name="Nolan M."/>
            <person name="Ohm R."/>
            <person name="Pangilinan J."/>
            <person name="Park H.-J."/>
            <person name="Ramirez L."/>
            <person name="Alfaro M."/>
            <person name="Sun H."/>
            <person name="Tritt A."/>
            <person name="Yoshinaga Y."/>
            <person name="Zwiers L.-H."/>
            <person name="Turgeon B."/>
            <person name="Goodwin S."/>
            <person name="Spatafora J."/>
            <person name="Crous P."/>
            <person name="Grigoriev I."/>
        </authorList>
    </citation>
    <scope>NUCLEOTIDE SEQUENCE</scope>
    <source>
        <strain evidence="4">CBS 116435</strain>
    </source>
</reference>
<dbReference type="Gene3D" id="1.20.120.1760">
    <property type="match status" value="1"/>
</dbReference>
<dbReference type="Pfam" id="PF01066">
    <property type="entry name" value="CDP-OH_P_transf"/>
    <property type="match status" value="1"/>
</dbReference>
<evidence type="ECO:0000313" key="5">
    <source>
        <dbReference type="Proteomes" id="UP000799441"/>
    </source>
</evidence>
<dbReference type="OrthoDB" id="3558741at2759"/>
<evidence type="ECO:0000313" key="4">
    <source>
        <dbReference type="EMBL" id="KAF2720991.1"/>
    </source>
</evidence>
<keyword evidence="3" id="KW-1133">Transmembrane helix</keyword>
<dbReference type="InterPro" id="IPR000462">
    <property type="entry name" value="CDP-OH_P_trans"/>
</dbReference>
<feature type="transmembrane region" description="Helical" evidence="3">
    <location>
        <begin position="146"/>
        <end position="166"/>
    </location>
</feature>
<feature type="transmembrane region" description="Helical" evidence="3">
    <location>
        <begin position="112"/>
        <end position="134"/>
    </location>
</feature>
<dbReference type="GO" id="GO:0016780">
    <property type="term" value="F:phosphotransferase activity, for other substituted phosphate groups"/>
    <property type="evidence" value="ECO:0007669"/>
    <property type="project" value="InterPro"/>
</dbReference>
<evidence type="ECO:0000256" key="3">
    <source>
        <dbReference type="SAM" id="Phobius"/>
    </source>
</evidence>
<comment type="similarity">
    <text evidence="2">Belongs to the CDP-alcohol phosphatidyltransferase class-I family.</text>
</comment>
<keyword evidence="3" id="KW-0812">Transmembrane</keyword>
<feature type="transmembrane region" description="Helical" evidence="3">
    <location>
        <begin position="87"/>
        <end position="106"/>
    </location>
</feature>
<comment type="caution">
    <text evidence="4">The sequence shown here is derived from an EMBL/GenBank/DDBJ whole genome shotgun (WGS) entry which is preliminary data.</text>
</comment>
<dbReference type="Proteomes" id="UP000799441">
    <property type="component" value="Unassembled WGS sequence"/>
</dbReference>
<proteinExistence type="inferred from homology"/>
<evidence type="ECO:0008006" key="6">
    <source>
        <dbReference type="Google" id="ProtNLM"/>
    </source>
</evidence>
<keyword evidence="3" id="KW-0472">Membrane</keyword>
<organism evidence="4 5">
    <name type="scientific">Polychaeton citri CBS 116435</name>
    <dbReference type="NCBI Taxonomy" id="1314669"/>
    <lineage>
        <taxon>Eukaryota</taxon>
        <taxon>Fungi</taxon>
        <taxon>Dikarya</taxon>
        <taxon>Ascomycota</taxon>
        <taxon>Pezizomycotina</taxon>
        <taxon>Dothideomycetes</taxon>
        <taxon>Dothideomycetidae</taxon>
        <taxon>Capnodiales</taxon>
        <taxon>Capnodiaceae</taxon>
        <taxon>Polychaeton</taxon>
    </lineage>
</organism>
<dbReference type="InterPro" id="IPR043130">
    <property type="entry name" value="CDP-OH_PTrfase_TM_dom"/>
</dbReference>
<keyword evidence="5" id="KW-1185">Reference proteome</keyword>
<dbReference type="GO" id="GO:0008654">
    <property type="term" value="P:phospholipid biosynthetic process"/>
    <property type="evidence" value="ECO:0007669"/>
    <property type="project" value="InterPro"/>
</dbReference>